<organism evidence="1 2">
    <name type="scientific">Nostoc commune NIES-4072</name>
    <dbReference type="NCBI Taxonomy" id="2005467"/>
    <lineage>
        <taxon>Bacteria</taxon>
        <taxon>Bacillati</taxon>
        <taxon>Cyanobacteriota</taxon>
        <taxon>Cyanophyceae</taxon>
        <taxon>Nostocales</taxon>
        <taxon>Nostocaceae</taxon>
        <taxon>Nostoc</taxon>
    </lineage>
</organism>
<keyword evidence="2" id="KW-1185">Reference proteome</keyword>
<gene>
    <name evidence="1" type="ORF">NIES4072_33180</name>
</gene>
<accession>A0A2R5FNN0</accession>
<reference evidence="1 2" key="1">
    <citation type="submission" date="2017-06" db="EMBL/GenBank/DDBJ databases">
        <title>Genome sequencing of cyanobaciteial culture collection at National Institute for Environmental Studies (NIES).</title>
        <authorList>
            <person name="Hirose Y."/>
            <person name="Shimura Y."/>
            <person name="Fujisawa T."/>
            <person name="Nakamura Y."/>
            <person name="Kawachi M."/>
        </authorList>
    </citation>
    <scope>NUCLEOTIDE SEQUENCE [LARGE SCALE GENOMIC DNA]</scope>
    <source>
        <strain evidence="1 2">NIES-4072</strain>
    </source>
</reference>
<proteinExistence type="predicted"/>
<evidence type="ECO:0000313" key="1">
    <source>
        <dbReference type="EMBL" id="GBG19649.1"/>
    </source>
</evidence>
<dbReference type="Proteomes" id="UP000245124">
    <property type="component" value="Unassembled WGS sequence"/>
</dbReference>
<sequence length="96" mass="10545">MNGSGVKKLPCLLSPQVFQVLPHSRSDCKKPTLVRGEAGEAGEAKTQRQPPFLPLLPLLASTKKFLNRAVLGVHLAVRPHYVFRLKIVQQLSSTGF</sequence>
<protein>
    <submittedName>
        <fullName evidence="1">Uncharacterized protein</fullName>
    </submittedName>
</protein>
<evidence type="ECO:0000313" key="2">
    <source>
        <dbReference type="Proteomes" id="UP000245124"/>
    </source>
</evidence>
<comment type="caution">
    <text evidence="1">The sequence shown here is derived from an EMBL/GenBank/DDBJ whole genome shotgun (WGS) entry which is preliminary data.</text>
</comment>
<dbReference type="EMBL" id="BDUD01000001">
    <property type="protein sequence ID" value="GBG19649.1"/>
    <property type="molecule type" value="Genomic_DNA"/>
</dbReference>
<dbReference type="AlphaFoldDB" id="A0A2R5FNN0"/>
<name>A0A2R5FNN0_NOSCO</name>